<keyword evidence="1" id="KW-0238">DNA-binding</keyword>
<evidence type="ECO:0008006" key="5">
    <source>
        <dbReference type="Google" id="ProtNLM"/>
    </source>
</evidence>
<dbReference type="OrthoDB" id="3262705at2759"/>
<dbReference type="Gene3D" id="1.10.443.10">
    <property type="entry name" value="Intergrase catalytic core"/>
    <property type="match status" value="1"/>
</dbReference>
<comment type="caution">
    <text evidence="3">The sequence shown here is derived from an EMBL/GenBank/DDBJ whole genome shotgun (WGS) entry which is preliminary data.</text>
</comment>
<sequence>MSSPTVQHNVQLSALAHNRIHQALDAAWADSTLRKYRSVIWSFLLFCELEHIPPIARCPASEVLLCAFASSRMGNLAGDSVRNHMSALKAWHAYHNAPWHGSSRLHFVLNGVSNLAPSSSSRPPRPPVTRSMLLVLAKHLDLSVSLDACCLAAACVAMWGQLRLGEILSSWEKSFHGPLVACRSNLSAAFNANGSRKLFLPFTKVKKNRGEEVIICRQCDLSDPIQALEHHLTLNVFEQNLPLFCYLSPAGICCLTRRKFISRCNSIWSAAGIPTASGHSFRIGGTTELLLSGVPPDVVKALGRWSSDAFLRYWRKLDLLAPRHIENLPPT</sequence>
<dbReference type="GO" id="GO:0015074">
    <property type="term" value="P:DNA integration"/>
    <property type="evidence" value="ECO:0007669"/>
    <property type="project" value="InterPro"/>
</dbReference>
<dbReference type="InterPro" id="IPR011010">
    <property type="entry name" value="DNA_brk_join_enz"/>
</dbReference>
<dbReference type="SUPFAM" id="SSF47823">
    <property type="entry name" value="lambda integrase-like, N-terminal domain"/>
    <property type="match status" value="1"/>
</dbReference>
<evidence type="ECO:0000256" key="1">
    <source>
        <dbReference type="ARBA" id="ARBA00023125"/>
    </source>
</evidence>
<dbReference type="AlphaFoldDB" id="A0A9P6ZJV3"/>
<accession>A0A9P6ZJV3</accession>
<dbReference type="Proteomes" id="UP000714275">
    <property type="component" value="Unassembled WGS sequence"/>
</dbReference>
<dbReference type="InterPro" id="IPR013762">
    <property type="entry name" value="Integrase-like_cat_sf"/>
</dbReference>
<dbReference type="Gene3D" id="1.10.150.130">
    <property type="match status" value="1"/>
</dbReference>
<keyword evidence="4" id="KW-1185">Reference proteome</keyword>
<evidence type="ECO:0000256" key="2">
    <source>
        <dbReference type="ARBA" id="ARBA00023172"/>
    </source>
</evidence>
<dbReference type="GO" id="GO:0006310">
    <property type="term" value="P:DNA recombination"/>
    <property type="evidence" value="ECO:0007669"/>
    <property type="project" value="UniProtKB-KW"/>
</dbReference>
<organism evidence="3 4">
    <name type="scientific">Suillus placidus</name>
    <dbReference type="NCBI Taxonomy" id="48579"/>
    <lineage>
        <taxon>Eukaryota</taxon>
        <taxon>Fungi</taxon>
        <taxon>Dikarya</taxon>
        <taxon>Basidiomycota</taxon>
        <taxon>Agaricomycotina</taxon>
        <taxon>Agaricomycetes</taxon>
        <taxon>Agaricomycetidae</taxon>
        <taxon>Boletales</taxon>
        <taxon>Suillineae</taxon>
        <taxon>Suillaceae</taxon>
        <taxon>Suillus</taxon>
    </lineage>
</organism>
<dbReference type="PANTHER" id="PTHR34605">
    <property type="entry name" value="PHAGE_INTEGRASE DOMAIN-CONTAINING PROTEIN"/>
    <property type="match status" value="1"/>
</dbReference>
<proteinExistence type="predicted"/>
<dbReference type="InterPro" id="IPR010998">
    <property type="entry name" value="Integrase_recombinase_N"/>
</dbReference>
<dbReference type="SUPFAM" id="SSF56349">
    <property type="entry name" value="DNA breaking-rejoining enzymes"/>
    <property type="match status" value="1"/>
</dbReference>
<name>A0A9P6ZJV3_9AGAM</name>
<evidence type="ECO:0000313" key="3">
    <source>
        <dbReference type="EMBL" id="KAG1768279.1"/>
    </source>
</evidence>
<dbReference type="PANTHER" id="PTHR34605:SF3">
    <property type="entry name" value="P CELL-TYPE AGGLUTINATION PROTEIN MAP4-LIKE-RELATED"/>
    <property type="match status" value="1"/>
</dbReference>
<dbReference type="GO" id="GO:0003677">
    <property type="term" value="F:DNA binding"/>
    <property type="evidence" value="ECO:0007669"/>
    <property type="project" value="UniProtKB-KW"/>
</dbReference>
<dbReference type="InterPro" id="IPR052925">
    <property type="entry name" value="Phage_Integrase-like_Recomb"/>
</dbReference>
<evidence type="ECO:0000313" key="4">
    <source>
        <dbReference type="Proteomes" id="UP000714275"/>
    </source>
</evidence>
<keyword evidence="2" id="KW-0233">DNA recombination</keyword>
<protein>
    <recommendedName>
        <fullName evidence="5">DNA breaking-rejoining enzyme</fullName>
    </recommendedName>
</protein>
<dbReference type="EMBL" id="JABBWD010000080">
    <property type="protein sequence ID" value="KAG1768279.1"/>
    <property type="molecule type" value="Genomic_DNA"/>
</dbReference>
<reference evidence="3" key="1">
    <citation type="journal article" date="2020" name="New Phytol.">
        <title>Comparative genomics reveals dynamic genome evolution in host specialist ectomycorrhizal fungi.</title>
        <authorList>
            <person name="Lofgren L.A."/>
            <person name="Nguyen N.H."/>
            <person name="Vilgalys R."/>
            <person name="Ruytinx J."/>
            <person name="Liao H.L."/>
            <person name="Branco S."/>
            <person name="Kuo A."/>
            <person name="LaButti K."/>
            <person name="Lipzen A."/>
            <person name="Andreopoulos W."/>
            <person name="Pangilinan J."/>
            <person name="Riley R."/>
            <person name="Hundley H."/>
            <person name="Na H."/>
            <person name="Barry K."/>
            <person name="Grigoriev I.V."/>
            <person name="Stajich J.E."/>
            <person name="Kennedy P.G."/>
        </authorList>
    </citation>
    <scope>NUCLEOTIDE SEQUENCE</scope>
    <source>
        <strain evidence="3">DOB743</strain>
    </source>
</reference>
<gene>
    <name evidence="3" type="ORF">EV702DRAFT_1203366</name>
</gene>